<organism evidence="1 2">
    <name type="scientific">Blautia faecis</name>
    <dbReference type="NCBI Taxonomy" id="871665"/>
    <lineage>
        <taxon>Bacteria</taxon>
        <taxon>Bacillati</taxon>
        <taxon>Bacillota</taxon>
        <taxon>Clostridia</taxon>
        <taxon>Lachnospirales</taxon>
        <taxon>Lachnospiraceae</taxon>
        <taxon>Blautia</taxon>
    </lineage>
</organism>
<sequence>MLHDAESVEPEELKTILEATIEEATPEEDVLTRHIYHYDLKSDQIEMMAA</sequence>
<accession>A0ABX2H7D2</accession>
<name>A0ABX2H7D2_9FIRM</name>
<keyword evidence="2" id="KW-1185">Reference proteome</keyword>
<evidence type="ECO:0000313" key="1">
    <source>
        <dbReference type="EMBL" id="NSG85732.1"/>
    </source>
</evidence>
<dbReference type="RefSeq" id="WP_173769818.1">
    <property type="nucleotide sequence ID" value="NZ_JAAITS010000025.1"/>
</dbReference>
<comment type="caution">
    <text evidence="1">The sequence shown here is derived from an EMBL/GenBank/DDBJ whole genome shotgun (WGS) entry which is preliminary data.</text>
</comment>
<dbReference type="Proteomes" id="UP001644719">
    <property type="component" value="Unassembled WGS sequence"/>
</dbReference>
<gene>
    <name evidence="1" type="ORF">G5B17_09840</name>
</gene>
<dbReference type="EMBL" id="JAAITS010000025">
    <property type="protein sequence ID" value="NSG85732.1"/>
    <property type="molecule type" value="Genomic_DNA"/>
</dbReference>
<reference evidence="1 2" key="1">
    <citation type="journal article" date="2020" name="Cell Host Microbe">
        <title>Functional and Genomic Variation between Human-Derived Isolates of Lachnospiraceae Reveals Inter- and Intra-Species Diversity.</title>
        <authorList>
            <person name="Sorbara M.T."/>
            <person name="Littmann E.R."/>
            <person name="Fontana E."/>
            <person name="Moody T.U."/>
            <person name="Kohout C.E."/>
            <person name="Gjonbalaj M."/>
            <person name="Eaton V."/>
            <person name="Seok R."/>
            <person name="Leiner I.M."/>
            <person name="Pamer E.G."/>
        </authorList>
    </citation>
    <scope>NUCLEOTIDE SEQUENCE [LARGE SCALE GENOMIC DNA]</scope>
    <source>
        <strain evidence="1 2">MSK.17.74</strain>
    </source>
</reference>
<proteinExistence type="predicted"/>
<evidence type="ECO:0000313" key="2">
    <source>
        <dbReference type="Proteomes" id="UP001644719"/>
    </source>
</evidence>
<protein>
    <submittedName>
        <fullName evidence="1">Uncharacterized protein</fullName>
    </submittedName>
</protein>